<dbReference type="PANTHER" id="PTHR15462">
    <property type="entry name" value="SERINE PROTEASE"/>
    <property type="match status" value="1"/>
</dbReference>
<dbReference type="Proteomes" id="UP000572377">
    <property type="component" value="Unassembled WGS sequence"/>
</dbReference>
<keyword evidence="1 2" id="KW-0732">Signal</keyword>
<keyword evidence="3" id="KW-0378">Hydrolase</keyword>
<comment type="caution">
    <text evidence="3">The sequence shown here is derived from an EMBL/GenBank/DDBJ whole genome shotgun (WGS) entry which is preliminary data.</text>
</comment>
<dbReference type="PROSITE" id="PS00134">
    <property type="entry name" value="TRYPSIN_HIS"/>
    <property type="match status" value="1"/>
</dbReference>
<dbReference type="InterPro" id="IPR009003">
    <property type="entry name" value="Peptidase_S1_PA"/>
</dbReference>
<reference evidence="3 4" key="1">
    <citation type="submission" date="2020-05" db="EMBL/GenBank/DDBJ databases">
        <title>Gimesia benthica sp. nov., a novel planctomycete isolated from a deep-sea water sample of the Northwest Indian Ocean.</title>
        <authorList>
            <person name="Wang J."/>
            <person name="Ruan C."/>
            <person name="Song L."/>
            <person name="Zhu Y."/>
            <person name="Li A."/>
            <person name="Zheng X."/>
            <person name="Wang L."/>
            <person name="Lu Z."/>
            <person name="Huang Y."/>
            <person name="Du W."/>
            <person name="Zhou Y."/>
            <person name="Huang L."/>
            <person name="Dai X."/>
        </authorList>
    </citation>
    <scope>NUCLEOTIDE SEQUENCE [LARGE SCALE GENOMIC DNA]</scope>
    <source>
        <strain evidence="3 4">YYQ-30</strain>
    </source>
</reference>
<dbReference type="GO" id="GO:0004252">
    <property type="term" value="F:serine-type endopeptidase activity"/>
    <property type="evidence" value="ECO:0007669"/>
    <property type="project" value="InterPro"/>
</dbReference>
<evidence type="ECO:0000256" key="2">
    <source>
        <dbReference type="SAM" id="SignalP"/>
    </source>
</evidence>
<proteinExistence type="predicted"/>
<gene>
    <name evidence="3" type="ORF">HMH01_00120</name>
</gene>
<dbReference type="GO" id="GO:0006508">
    <property type="term" value="P:proteolysis"/>
    <property type="evidence" value="ECO:0007669"/>
    <property type="project" value="UniProtKB-KW"/>
</dbReference>
<feature type="signal peptide" evidence="2">
    <location>
        <begin position="1"/>
        <end position="20"/>
    </location>
</feature>
<dbReference type="EMBL" id="JABFBC010000001">
    <property type="protein sequence ID" value="NNU78828.1"/>
    <property type="molecule type" value="Genomic_DNA"/>
</dbReference>
<keyword evidence="4" id="KW-1185">Reference proteome</keyword>
<dbReference type="RefSeq" id="WP_171321274.1">
    <property type="nucleotide sequence ID" value="NZ_JABFBC010000001.1"/>
</dbReference>
<dbReference type="Gene3D" id="2.40.10.10">
    <property type="entry name" value="Trypsin-like serine proteases"/>
    <property type="match status" value="2"/>
</dbReference>
<organism evidence="3 4">
    <name type="scientific">Halovulum dunhuangense</name>
    <dbReference type="NCBI Taxonomy" id="1505036"/>
    <lineage>
        <taxon>Bacteria</taxon>
        <taxon>Pseudomonadati</taxon>
        <taxon>Pseudomonadota</taxon>
        <taxon>Alphaproteobacteria</taxon>
        <taxon>Rhodobacterales</taxon>
        <taxon>Paracoccaceae</taxon>
        <taxon>Halovulum</taxon>
    </lineage>
</organism>
<dbReference type="Pfam" id="PF13365">
    <property type="entry name" value="Trypsin_2"/>
    <property type="match status" value="1"/>
</dbReference>
<accession>A0A849KU90</accession>
<dbReference type="SUPFAM" id="SSF50494">
    <property type="entry name" value="Trypsin-like serine proteases"/>
    <property type="match status" value="1"/>
</dbReference>
<dbReference type="InterPro" id="IPR043504">
    <property type="entry name" value="Peptidase_S1_PA_chymotrypsin"/>
</dbReference>
<protein>
    <submittedName>
        <fullName evidence="3">Trypsin-like serine protease</fullName>
    </submittedName>
</protein>
<feature type="chain" id="PRO_5032613568" evidence="2">
    <location>
        <begin position="21"/>
        <end position="277"/>
    </location>
</feature>
<dbReference type="PANTHER" id="PTHR15462:SF8">
    <property type="entry name" value="SERINE PROTEASE"/>
    <property type="match status" value="1"/>
</dbReference>
<dbReference type="AlphaFoldDB" id="A0A849KU90"/>
<evidence type="ECO:0000313" key="3">
    <source>
        <dbReference type="EMBL" id="NNU78828.1"/>
    </source>
</evidence>
<dbReference type="InterPro" id="IPR018114">
    <property type="entry name" value="TRYPSIN_HIS"/>
</dbReference>
<keyword evidence="3" id="KW-0645">Protease</keyword>
<evidence type="ECO:0000313" key="4">
    <source>
        <dbReference type="Proteomes" id="UP000572377"/>
    </source>
</evidence>
<name>A0A849KU90_9RHOB</name>
<evidence type="ECO:0000256" key="1">
    <source>
        <dbReference type="ARBA" id="ARBA00022729"/>
    </source>
</evidence>
<sequence>MRWLIGTFLALATLGLPAGASDPSAPRLLVDATEARAWAGVGRLDLADAGFCTATLITDRHVLTAAHCLFSRRTGELYAPERIVFQAGLRNGRAAATRSGRRFILHDEYRYDDEDKLKRVATDLAIVELDLPIRNATIVPFQPHRYPRSGDRVTMVSYAAGREDAPALQEECNMLDIRGDVLVYSCDVTFGASGSPAFIMSEDGPRIASIVSAMAQWREKEVSLAASLGSPLETLLARLEETDPVFRSTIASEDGSRPSIALQLGRDASNGLPQIDR</sequence>
<dbReference type="InterPro" id="IPR050966">
    <property type="entry name" value="Glutamyl_endopeptidase"/>
</dbReference>